<dbReference type="PANTHER" id="PTHR24221">
    <property type="entry name" value="ATP-BINDING CASSETTE SUB-FAMILY B"/>
    <property type="match status" value="1"/>
</dbReference>
<dbReference type="GO" id="GO:0034040">
    <property type="term" value="F:ATPase-coupled lipid transmembrane transporter activity"/>
    <property type="evidence" value="ECO:0007669"/>
    <property type="project" value="TreeGrafter"/>
</dbReference>
<feature type="domain" description="ABC transmembrane type-1" evidence="10">
    <location>
        <begin position="21"/>
        <end position="402"/>
    </location>
</feature>
<dbReference type="Proteomes" id="UP000435187">
    <property type="component" value="Unassembled WGS sequence"/>
</dbReference>
<dbReference type="GO" id="GO:0005524">
    <property type="term" value="F:ATP binding"/>
    <property type="evidence" value="ECO:0007669"/>
    <property type="project" value="UniProtKB-KW"/>
</dbReference>
<sequence length="678" mass="76704">MKPSTEKRLFQYALTSKKYILIGLVCLIIAVGLELTGPFIAKRVIDNHIVGIQTNWTQVEEQHDTDTIRFNGMFLKRADRLTDQDQLVSQHTLLQSGKNFYLVNQEVPPNSSVQSANDDRITISYNNTTEQINGIKLNVSDLYTFFQPEISPIVLLLGLYLGLILIASIFQYFKTYLLQVSANKIIQRMRNDVFQRVEELPMNYFVKRPAGKIVARVTNDTEAIKELYVKVLETFVNGFVYMTGIFVALFLLNASLATICLIVIPILFVWMKLFKKYASKYNRVIRSTNSEINASINESIQGMPIIQAFRRTNETQGEFEQLNTRHYVYQKKMIVLSALTSFNLVNALRGVAFVAFIWFFGSNALSGGSLITAGVLYAFVDYLTRLFEPMTQIVNQLPQLEQARVAGARVFELLDEKGEKIEQLEMNRIKGDVLFDNVSFAYEKDDYILKNVNFHVKPGETVAFVGHTGSGKSSIMNLLFRFYDPQKGSIKIDGMETSTLTRQQVRHHIGIVLQDPFIFTGTVLSNITLNDPAITREKAIAALKAVGADQFIERLPNQYDEPVGENGSEFSTGQRQLLSFARALAFDPAILILDEATANIDTETEGLIQEAMKVLAKGRTMLVIAHRLSTIQHADEIIVLERGQIIEKGTHQELLQQRGNYYQMYKMQQGTSNKIPAV</sequence>
<dbReference type="InterPro" id="IPR027417">
    <property type="entry name" value="P-loop_NTPase"/>
</dbReference>
<evidence type="ECO:0000256" key="7">
    <source>
        <dbReference type="ARBA" id="ARBA00023136"/>
    </source>
</evidence>
<dbReference type="Gene3D" id="1.20.1560.10">
    <property type="entry name" value="ABC transporter type 1, transmembrane domain"/>
    <property type="match status" value="1"/>
</dbReference>
<evidence type="ECO:0000259" key="10">
    <source>
        <dbReference type="PROSITE" id="PS50929"/>
    </source>
</evidence>
<dbReference type="InterPro" id="IPR003439">
    <property type="entry name" value="ABC_transporter-like_ATP-bd"/>
</dbReference>
<evidence type="ECO:0000313" key="11">
    <source>
        <dbReference type="EMBL" id="MRI65202.1"/>
    </source>
</evidence>
<keyword evidence="6 8" id="KW-1133">Transmembrane helix</keyword>
<feature type="transmembrane region" description="Helical" evidence="8">
    <location>
        <begin position="364"/>
        <end position="383"/>
    </location>
</feature>
<dbReference type="Gene3D" id="3.40.50.300">
    <property type="entry name" value="P-loop containing nucleotide triphosphate hydrolases"/>
    <property type="match status" value="1"/>
</dbReference>
<dbReference type="FunFam" id="3.40.50.300:FF:000287">
    <property type="entry name" value="Multidrug ABC transporter ATP-binding protein"/>
    <property type="match status" value="1"/>
</dbReference>
<dbReference type="PANTHER" id="PTHR24221:SF430">
    <property type="entry name" value="MULTIDRUG RESISTANCE ABC TRANSPORTER ATP-BINDING_PERMEASE PROTEIN YHEH-RELATED"/>
    <property type="match status" value="1"/>
</dbReference>
<evidence type="ECO:0000256" key="8">
    <source>
        <dbReference type="SAM" id="Phobius"/>
    </source>
</evidence>
<protein>
    <submittedName>
        <fullName evidence="11">ATP-binding cassette domain-containing protein</fullName>
    </submittedName>
</protein>
<dbReference type="PROSITE" id="PS50929">
    <property type="entry name" value="ABC_TM1F"/>
    <property type="match status" value="1"/>
</dbReference>
<dbReference type="GO" id="GO:0140359">
    <property type="term" value="F:ABC-type transporter activity"/>
    <property type="evidence" value="ECO:0007669"/>
    <property type="project" value="InterPro"/>
</dbReference>
<keyword evidence="5 11" id="KW-0067">ATP-binding</keyword>
<dbReference type="SUPFAM" id="SSF52540">
    <property type="entry name" value="P-loop containing nucleoside triphosphate hydrolases"/>
    <property type="match status" value="1"/>
</dbReference>
<name>A0A6N7QVM5_9BACI</name>
<feature type="transmembrane region" description="Helical" evidence="8">
    <location>
        <begin position="334"/>
        <end position="358"/>
    </location>
</feature>
<comment type="caution">
    <text evidence="11">The sequence shown here is derived from an EMBL/GenBank/DDBJ whole genome shotgun (WGS) entry which is preliminary data.</text>
</comment>
<feature type="transmembrane region" description="Helical" evidence="8">
    <location>
        <begin position="153"/>
        <end position="173"/>
    </location>
</feature>
<accession>A0A6N7QVM5</accession>
<comment type="subcellular location">
    <subcellularLocation>
        <location evidence="1">Cell membrane</location>
        <topology evidence="1">Multi-pass membrane protein</topology>
    </subcellularLocation>
</comment>
<reference evidence="11 12" key="1">
    <citation type="submission" date="2019-10" db="EMBL/GenBank/DDBJ databases">
        <title>Gracilibacillus salitolerans sp. nov., a moderate halophile isolated from a saline soil in northwest China.</title>
        <authorList>
            <person name="Gan L."/>
        </authorList>
    </citation>
    <scope>NUCLEOTIDE SEQUENCE [LARGE SCALE GENOMIC DNA]</scope>
    <source>
        <strain evidence="11 12">TP2-8</strain>
    </source>
</reference>
<dbReference type="GO" id="GO:0005886">
    <property type="term" value="C:plasma membrane"/>
    <property type="evidence" value="ECO:0007669"/>
    <property type="project" value="UniProtKB-SubCell"/>
</dbReference>
<keyword evidence="3 8" id="KW-0812">Transmembrane</keyword>
<dbReference type="InterPro" id="IPR003593">
    <property type="entry name" value="AAA+_ATPase"/>
</dbReference>
<dbReference type="RefSeq" id="WP_153834063.1">
    <property type="nucleotide sequence ID" value="NZ_JBHUMW010000064.1"/>
</dbReference>
<evidence type="ECO:0000256" key="6">
    <source>
        <dbReference type="ARBA" id="ARBA00022989"/>
    </source>
</evidence>
<dbReference type="SMART" id="SM00382">
    <property type="entry name" value="AAA"/>
    <property type="match status" value="1"/>
</dbReference>
<evidence type="ECO:0000256" key="4">
    <source>
        <dbReference type="ARBA" id="ARBA00022741"/>
    </source>
</evidence>
<keyword evidence="2" id="KW-0813">Transport</keyword>
<dbReference type="GO" id="GO:0016887">
    <property type="term" value="F:ATP hydrolysis activity"/>
    <property type="evidence" value="ECO:0007669"/>
    <property type="project" value="InterPro"/>
</dbReference>
<keyword evidence="12" id="KW-1185">Reference proteome</keyword>
<feature type="transmembrane region" description="Helical" evidence="8">
    <location>
        <begin position="20"/>
        <end position="41"/>
    </location>
</feature>
<proteinExistence type="predicted"/>
<evidence type="ECO:0000259" key="9">
    <source>
        <dbReference type="PROSITE" id="PS50893"/>
    </source>
</evidence>
<dbReference type="Pfam" id="PF00664">
    <property type="entry name" value="ABC_membrane"/>
    <property type="match status" value="1"/>
</dbReference>
<keyword evidence="7 8" id="KW-0472">Membrane</keyword>
<evidence type="ECO:0000256" key="3">
    <source>
        <dbReference type="ARBA" id="ARBA00022692"/>
    </source>
</evidence>
<dbReference type="InterPro" id="IPR036640">
    <property type="entry name" value="ABC1_TM_sf"/>
</dbReference>
<dbReference type="Pfam" id="PF00005">
    <property type="entry name" value="ABC_tran"/>
    <property type="match status" value="1"/>
</dbReference>
<evidence type="ECO:0000256" key="5">
    <source>
        <dbReference type="ARBA" id="ARBA00022840"/>
    </source>
</evidence>
<evidence type="ECO:0000313" key="12">
    <source>
        <dbReference type="Proteomes" id="UP000435187"/>
    </source>
</evidence>
<keyword evidence="4" id="KW-0547">Nucleotide-binding</keyword>
<dbReference type="InterPro" id="IPR011527">
    <property type="entry name" value="ABC1_TM_dom"/>
</dbReference>
<dbReference type="AlphaFoldDB" id="A0A6N7QVM5"/>
<dbReference type="InterPro" id="IPR039421">
    <property type="entry name" value="Type_1_exporter"/>
</dbReference>
<dbReference type="CDD" id="cd03254">
    <property type="entry name" value="ABCC_Glucan_exporter_like"/>
    <property type="match status" value="1"/>
</dbReference>
<feature type="domain" description="ABC transporter" evidence="9">
    <location>
        <begin position="433"/>
        <end position="667"/>
    </location>
</feature>
<organism evidence="11 12">
    <name type="scientific">Gracilibacillus thailandensis</name>
    <dbReference type="NCBI Taxonomy" id="563735"/>
    <lineage>
        <taxon>Bacteria</taxon>
        <taxon>Bacillati</taxon>
        <taxon>Bacillota</taxon>
        <taxon>Bacilli</taxon>
        <taxon>Bacillales</taxon>
        <taxon>Bacillaceae</taxon>
        <taxon>Gracilibacillus</taxon>
    </lineage>
</organism>
<feature type="transmembrane region" description="Helical" evidence="8">
    <location>
        <begin position="239"/>
        <end position="270"/>
    </location>
</feature>
<evidence type="ECO:0000256" key="2">
    <source>
        <dbReference type="ARBA" id="ARBA00022448"/>
    </source>
</evidence>
<dbReference type="SUPFAM" id="SSF90123">
    <property type="entry name" value="ABC transporter transmembrane region"/>
    <property type="match status" value="1"/>
</dbReference>
<gene>
    <name evidence="11" type="ORF">GH885_02430</name>
</gene>
<dbReference type="CDD" id="cd18544">
    <property type="entry name" value="ABC_6TM_TmrA_like"/>
    <property type="match status" value="1"/>
</dbReference>
<dbReference type="PROSITE" id="PS50893">
    <property type="entry name" value="ABC_TRANSPORTER_2"/>
    <property type="match status" value="1"/>
</dbReference>
<evidence type="ECO:0000256" key="1">
    <source>
        <dbReference type="ARBA" id="ARBA00004651"/>
    </source>
</evidence>
<dbReference type="EMBL" id="WJEE01000002">
    <property type="protein sequence ID" value="MRI65202.1"/>
    <property type="molecule type" value="Genomic_DNA"/>
</dbReference>